<dbReference type="GO" id="GO:0000981">
    <property type="term" value="F:DNA-binding transcription factor activity, RNA polymerase II-specific"/>
    <property type="evidence" value="ECO:0007669"/>
    <property type="project" value="InterPro"/>
</dbReference>
<keyword evidence="5" id="KW-1185">Reference proteome</keyword>
<evidence type="ECO:0000256" key="1">
    <source>
        <dbReference type="ARBA" id="ARBA00023242"/>
    </source>
</evidence>
<dbReference type="EMBL" id="MU853243">
    <property type="protein sequence ID" value="KAK4119936.1"/>
    <property type="molecule type" value="Genomic_DNA"/>
</dbReference>
<protein>
    <recommendedName>
        <fullName evidence="3">Zn(2)-C6 fungal-type domain-containing protein</fullName>
    </recommendedName>
</protein>
<proteinExistence type="predicted"/>
<sequence length="322" mass="35985">MANTTAEKVSNLLGPAPADDEHSTTDHEEQKCRSCASQAYPCDGAKPCRTCVGRNLYCSYLQFDGMTIDVYIPKRKQGEIGYVPISEQGDCLRCLSELPKRRGGRPCSLPGNGPCQNCQENTFRALKRTLRHYNHWCIVYLAGGHVRKHLLSSSTEGRRSNFCPARRLLEQQLPMLESIPEQLEDIGAGVTDRSVKKQPIEGKCKTCASQRRHCDGEKPCGTCTKLGRRCVQQGTTSGTVKGVPLDQKCHRCRNRERACDGKTPCNTCIASSTELRVPCRPQGPDSVPPRQRNRRRETKARRGNEHQRGKLGEDCTTERQQV</sequence>
<keyword evidence="1" id="KW-0539">Nucleus</keyword>
<gene>
    <name evidence="4" type="ORF">N657DRAFT_244256</name>
</gene>
<evidence type="ECO:0000313" key="4">
    <source>
        <dbReference type="EMBL" id="KAK4119936.1"/>
    </source>
</evidence>
<evidence type="ECO:0000313" key="5">
    <source>
        <dbReference type="Proteomes" id="UP001302602"/>
    </source>
</evidence>
<dbReference type="PROSITE" id="PS50048">
    <property type="entry name" value="ZN2_CY6_FUNGAL_2"/>
    <property type="match status" value="1"/>
</dbReference>
<dbReference type="InterPro" id="IPR001138">
    <property type="entry name" value="Zn2Cys6_DnaBD"/>
</dbReference>
<evidence type="ECO:0000259" key="3">
    <source>
        <dbReference type="PROSITE" id="PS50048"/>
    </source>
</evidence>
<comment type="caution">
    <text evidence="4">The sequence shown here is derived from an EMBL/GenBank/DDBJ whole genome shotgun (WGS) entry which is preliminary data.</text>
</comment>
<reference evidence="4" key="1">
    <citation type="journal article" date="2023" name="Mol. Phylogenet. Evol.">
        <title>Genome-scale phylogeny and comparative genomics of the fungal order Sordariales.</title>
        <authorList>
            <person name="Hensen N."/>
            <person name="Bonometti L."/>
            <person name="Westerberg I."/>
            <person name="Brannstrom I.O."/>
            <person name="Guillou S."/>
            <person name="Cros-Aarteil S."/>
            <person name="Calhoun S."/>
            <person name="Haridas S."/>
            <person name="Kuo A."/>
            <person name="Mondo S."/>
            <person name="Pangilinan J."/>
            <person name="Riley R."/>
            <person name="LaButti K."/>
            <person name="Andreopoulos B."/>
            <person name="Lipzen A."/>
            <person name="Chen C."/>
            <person name="Yan M."/>
            <person name="Daum C."/>
            <person name="Ng V."/>
            <person name="Clum A."/>
            <person name="Steindorff A."/>
            <person name="Ohm R.A."/>
            <person name="Martin F."/>
            <person name="Silar P."/>
            <person name="Natvig D.O."/>
            <person name="Lalanne C."/>
            <person name="Gautier V."/>
            <person name="Ament-Velasquez S.L."/>
            <person name="Kruys A."/>
            <person name="Hutchinson M.I."/>
            <person name="Powell A.J."/>
            <person name="Barry K."/>
            <person name="Miller A.N."/>
            <person name="Grigoriev I.V."/>
            <person name="Debuchy R."/>
            <person name="Gladieux P."/>
            <person name="Hiltunen Thoren M."/>
            <person name="Johannesson H."/>
        </authorList>
    </citation>
    <scope>NUCLEOTIDE SEQUENCE</scope>
    <source>
        <strain evidence="4">CBS 731.68</strain>
    </source>
</reference>
<dbReference type="AlphaFoldDB" id="A0AAN6TTE8"/>
<reference evidence="4" key="2">
    <citation type="submission" date="2023-05" db="EMBL/GenBank/DDBJ databases">
        <authorList>
            <consortium name="Lawrence Berkeley National Laboratory"/>
            <person name="Steindorff A."/>
            <person name="Hensen N."/>
            <person name="Bonometti L."/>
            <person name="Westerberg I."/>
            <person name="Brannstrom I.O."/>
            <person name="Guillou S."/>
            <person name="Cros-Aarteil S."/>
            <person name="Calhoun S."/>
            <person name="Haridas S."/>
            <person name="Kuo A."/>
            <person name="Mondo S."/>
            <person name="Pangilinan J."/>
            <person name="Riley R."/>
            <person name="Labutti K."/>
            <person name="Andreopoulos B."/>
            <person name="Lipzen A."/>
            <person name="Chen C."/>
            <person name="Yanf M."/>
            <person name="Daum C."/>
            <person name="Ng V."/>
            <person name="Clum A."/>
            <person name="Ohm R."/>
            <person name="Martin F."/>
            <person name="Silar P."/>
            <person name="Natvig D."/>
            <person name="Lalanne C."/>
            <person name="Gautier V."/>
            <person name="Ament-Velasquez S.L."/>
            <person name="Kruys A."/>
            <person name="Hutchinson M.I."/>
            <person name="Powell A.J."/>
            <person name="Barry K."/>
            <person name="Miller A.N."/>
            <person name="Grigoriev I.V."/>
            <person name="Debuchy R."/>
            <person name="Gladieux P."/>
            <person name="Thoren M.H."/>
            <person name="Johannesson H."/>
        </authorList>
    </citation>
    <scope>NUCLEOTIDE SEQUENCE</scope>
    <source>
        <strain evidence="4">CBS 731.68</strain>
    </source>
</reference>
<accession>A0AAN6TTE8</accession>
<dbReference type="GeneID" id="87823162"/>
<evidence type="ECO:0000256" key="2">
    <source>
        <dbReference type="SAM" id="MobiDB-lite"/>
    </source>
</evidence>
<organism evidence="4 5">
    <name type="scientific">Parathielavia appendiculata</name>
    <dbReference type="NCBI Taxonomy" id="2587402"/>
    <lineage>
        <taxon>Eukaryota</taxon>
        <taxon>Fungi</taxon>
        <taxon>Dikarya</taxon>
        <taxon>Ascomycota</taxon>
        <taxon>Pezizomycotina</taxon>
        <taxon>Sordariomycetes</taxon>
        <taxon>Sordariomycetidae</taxon>
        <taxon>Sordariales</taxon>
        <taxon>Chaetomiaceae</taxon>
        <taxon>Parathielavia</taxon>
    </lineage>
</organism>
<feature type="region of interest" description="Disordered" evidence="2">
    <location>
        <begin position="1"/>
        <end position="25"/>
    </location>
</feature>
<feature type="compositionally biased region" description="Basic and acidic residues" evidence="2">
    <location>
        <begin position="300"/>
        <end position="322"/>
    </location>
</feature>
<name>A0AAN6TTE8_9PEZI</name>
<dbReference type="Proteomes" id="UP001302602">
    <property type="component" value="Unassembled WGS sequence"/>
</dbReference>
<dbReference type="RefSeq" id="XP_062643709.1">
    <property type="nucleotide sequence ID" value="XM_062786396.1"/>
</dbReference>
<dbReference type="InterPro" id="IPR036864">
    <property type="entry name" value="Zn2-C6_fun-type_DNA-bd_sf"/>
</dbReference>
<feature type="domain" description="Zn(2)-C6 fungal-type" evidence="3">
    <location>
        <begin position="203"/>
        <end position="232"/>
    </location>
</feature>
<dbReference type="GO" id="GO:0008270">
    <property type="term" value="F:zinc ion binding"/>
    <property type="evidence" value="ECO:0007669"/>
    <property type="project" value="InterPro"/>
</dbReference>
<feature type="region of interest" description="Disordered" evidence="2">
    <location>
        <begin position="279"/>
        <end position="322"/>
    </location>
</feature>
<dbReference type="SUPFAM" id="SSF57701">
    <property type="entry name" value="Zn2/Cys6 DNA-binding domain"/>
    <property type="match status" value="1"/>
</dbReference>